<feature type="DNA-binding region" description="H-T-H motif" evidence="4">
    <location>
        <begin position="30"/>
        <end position="49"/>
    </location>
</feature>
<evidence type="ECO:0000313" key="6">
    <source>
        <dbReference type="EMBL" id="MBF6058872.1"/>
    </source>
</evidence>
<keyword evidence="3" id="KW-0804">Transcription</keyword>
<dbReference type="InterPro" id="IPR009057">
    <property type="entry name" value="Homeodomain-like_sf"/>
</dbReference>
<evidence type="ECO:0000259" key="5">
    <source>
        <dbReference type="PROSITE" id="PS50977"/>
    </source>
</evidence>
<protein>
    <submittedName>
        <fullName evidence="6">TetR/AcrR family transcriptional regulator</fullName>
    </submittedName>
</protein>
<dbReference type="SUPFAM" id="SSF46689">
    <property type="entry name" value="Homeodomain-like"/>
    <property type="match status" value="1"/>
</dbReference>
<accession>A0ABS0BYJ9</accession>
<organism evidence="6 7">
    <name type="scientific">Thiomicrorhabdus heinhorstiae</name>
    <dbReference type="NCBI Taxonomy" id="2748010"/>
    <lineage>
        <taxon>Bacteria</taxon>
        <taxon>Pseudomonadati</taxon>
        <taxon>Pseudomonadota</taxon>
        <taxon>Gammaproteobacteria</taxon>
        <taxon>Thiotrichales</taxon>
        <taxon>Piscirickettsiaceae</taxon>
        <taxon>Thiomicrorhabdus</taxon>
    </lineage>
</organism>
<dbReference type="EMBL" id="JACBGI020000030">
    <property type="protein sequence ID" value="MBF6058872.1"/>
    <property type="molecule type" value="Genomic_DNA"/>
</dbReference>
<dbReference type="RefSeq" id="WP_185979017.1">
    <property type="nucleotide sequence ID" value="NZ_JACBGI020000030.1"/>
</dbReference>
<dbReference type="PANTHER" id="PTHR47506">
    <property type="entry name" value="TRANSCRIPTIONAL REGULATORY PROTEIN"/>
    <property type="match status" value="1"/>
</dbReference>
<comment type="caution">
    <text evidence="6">The sequence shown here is derived from an EMBL/GenBank/DDBJ whole genome shotgun (WGS) entry which is preliminary data.</text>
</comment>
<name>A0ABS0BYJ9_9GAMM</name>
<evidence type="ECO:0000256" key="4">
    <source>
        <dbReference type="PROSITE-ProRule" id="PRU00335"/>
    </source>
</evidence>
<sequence length="197" mass="22365">MTESKENSTSQRILKTAAELFASKGYDALSMRDIASACDIKAPSLYNHFKDKQALYQATLKFVFKQQSQALVCCLESDLPPKQKLNEFIEIAGKQMADNFIFRQLFFRILLAQDEEDLKFLANQVLADSCNALHAVFVEINPDCDPHFLTTSLMGLLLFHFQANPLRIYLPAGSEQTQASEYLIEHIQLMLHKQLGD</sequence>
<evidence type="ECO:0000256" key="1">
    <source>
        <dbReference type="ARBA" id="ARBA00023015"/>
    </source>
</evidence>
<evidence type="ECO:0000256" key="3">
    <source>
        <dbReference type="ARBA" id="ARBA00023163"/>
    </source>
</evidence>
<keyword evidence="1" id="KW-0805">Transcription regulation</keyword>
<reference evidence="6 7" key="1">
    <citation type="submission" date="2020-06" db="EMBL/GenBank/DDBJ databases">
        <authorList>
            <person name="Scott K."/>
        </authorList>
    </citation>
    <scope>NUCLEOTIDE SEQUENCE [LARGE SCALE GENOMIC DNA]</scope>
    <source>
        <strain evidence="6 7">HH1</strain>
    </source>
</reference>
<gene>
    <name evidence="6" type="ORF">H8792_011010</name>
</gene>
<proteinExistence type="predicted"/>
<reference evidence="6 7" key="2">
    <citation type="submission" date="2020-11" db="EMBL/GenBank/DDBJ databases">
        <title>Sulfur oxidizing isolate from Hospital Hole Sinkhole.</title>
        <authorList>
            <person name="Scott K.M."/>
        </authorList>
    </citation>
    <scope>NUCLEOTIDE SEQUENCE [LARGE SCALE GENOMIC DNA]</scope>
    <source>
        <strain evidence="6 7">HH1</strain>
    </source>
</reference>
<dbReference type="PANTHER" id="PTHR47506:SF1">
    <property type="entry name" value="HTH-TYPE TRANSCRIPTIONAL REGULATOR YJDC"/>
    <property type="match status" value="1"/>
</dbReference>
<dbReference type="PRINTS" id="PR00455">
    <property type="entry name" value="HTHTETR"/>
</dbReference>
<keyword evidence="7" id="KW-1185">Reference proteome</keyword>
<evidence type="ECO:0000313" key="7">
    <source>
        <dbReference type="Proteomes" id="UP001193680"/>
    </source>
</evidence>
<dbReference type="Pfam" id="PF00440">
    <property type="entry name" value="TetR_N"/>
    <property type="match status" value="1"/>
</dbReference>
<keyword evidence="2 4" id="KW-0238">DNA-binding</keyword>
<dbReference type="InterPro" id="IPR001647">
    <property type="entry name" value="HTH_TetR"/>
</dbReference>
<dbReference type="PROSITE" id="PS50977">
    <property type="entry name" value="HTH_TETR_2"/>
    <property type="match status" value="1"/>
</dbReference>
<feature type="domain" description="HTH tetR-type" evidence="5">
    <location>
        <begin position="7"/>
        <end position="67"/>
    </location>
</feature>
<evidence type="ECO:0000256" key="2">
    <source>
        <dbReference type="ARBA" id="ARBA00023125"/>
    </source>
</evidence>
<dbReference type="Proteomes" id="UP001193680">
    <property type="component" value="Unassembled WGS sequence"/>
</dbReference>
<dbReference type="Gene3D" id="1.10.357.10">
    <property type="entry name" value="Tetracycline Repressor, domain 2"/>
    <property type="match status" value="1"/>
</dbReference>